<feature type="compositionally biased region" description="Pro residues" evidence="1">
    <location>
        <begin position="195"/>
        <end position="204"/>
    </location>
</feature>
<dbReference type="Proteomes" id="UP000054011">
    <property type="component" value="Unassembled WGS sequence"/>
</dbReference>
<dbReference type="CDD" id="cd00090">
    <property type="entry name" value="HTH_ARSR"/>
    <property type="match status" value="1"/>
</dbReference>
<dbReference type="InterPro" id="IPR036388">
    <property type="entry name" value="WH-like_DNA-bd_sf"/>
</dbReference>
<organism evidence="3 4">
    <name type="scientific">Streptomyces kanasensis</name>
    <dbReference type="NCBI Taxonomy" id="936756"/>
    <lineage>
        <taxon>Bacteria</taxon>
        <taxon>Bacillati</taxon>
        <taxon>Actinomycetota</taxon>
        <taxon>Actinomycetes</taxon>
        <taxon>Kitasatosporales</taxon>
        <taxon>Streptomycetaceae</taxon>
        <taxon>Streptomyces</taxon>
    </lineage>
</organism>
<evidence type="ECO:0000256" key="1">
    <source>
        <dbReference type="SAM" id="MobiDB-lite"/>
    </source>
</evidence>
<accession>A0A100YA61</accession>
<dbReference type="GO" id="GO:0003700">
    <property type="term" value="F:DNA-binding transcription factor activity"/>
    <property type="evidence" value="ECO:0007669"/>
    <property type="project" value="InterPro"/>
</dbReference>
<evidence type="ECO:0000259" key="2">
    <source>
        <dbReference type="SMART" id="SM00418"/>
    </source>
</evidence>
<dbReference type="RefSeq" id="WP_058940246.1">
    <property type="nucleotide sequence ID" value="NZ_LNSV01000002.1"/>
</dbReference>
<dbReference type="AlphaFoldDB" id="A0A100YA61"/>
<dbReference type="SUPFAM" id="SSF46785">
    <property type="entry name" value="Winged helix' DNA-binding domain"/>
    <property type="match status" value="1"/>
</dbReference>
<dbReference type="SMART" id="SM00418">
    <property type="entry name" value="HTH_ARSR"/>
    <property type="match status" value="1"/>
</dbReference>
<dbReference type="InterPro" id="IPR001845">
    <property type="entry name" value="HTH_ArsR_DNA-bd_dom"/>
</dbReference>
<gene>
    <name evidence="3" type="ORF">ATE80_01570</name>
</gene>
<sequence>MRVGRYGKAPLWRRADVLIGREVERIGLAAVTGGLDGLLTSLDCGVRYEDGVLRLPHACPRELADLGRRPLVLVSLASGYTASMYGADRDDVLWIGYAVPGLGRIAGGRPGKGDGAGADGLSLVLGPVRAEILRNLPGRPTVTELAHHLHVGISTATYHCRHLEAAGLLLRERRGKQVRLHPTERGTALDHLLTAPPPPRWDAR</sequence>
<feature type="region of interest" description="Disordered" evidence="1">
    <location>
        <begin position="183"/>
        <end position="204"/>
    </location>
</feature>
<dbReference type="InterPro" id="IPR036390">
    <property type="entry name" value="WH_DNA-bd_sf"/>
</dbReference>
<dbReference type="OrthoDB" id="3569145at2"/>
<dbReference type="EMBL" id="LNSV01000002">
    <property type="protein sequence ID" value="KUH40590.1"/>
    <property type="molecule type" value="Genomic_DNA"/>
</dbReference>
<dbReference type="Pfam" id="PF12840">
    <property type="entry name" value="HTH_20"/>
    <property type="match status" value="1"/>
</dbReference>
<proteinExistence type="predicted"/>
<name>A0A100YA61_9ACTN</name>
<reference evidence="3 4" key="1">
    <citation type="submission" date="2015-11" db="EMBL/GenBank/DDBJ databases">
        <title>Genome-wide analysis reveals the secondary metabolome in Streptomyces kanasensis ZX01.</title>
        <authorList>
            <person name="Zhang G."/>
            <person name="Han L."/>
            <person name="Feng J."/>
            <person name="Zhang X."/>
        </authorList>
    </citation>
    <scope>NUCLEOTIDE SEQUENCE [LARGE SCALE GENOMIC DNA]</scope>
    <source>
        <strain evidence="3 4">ZX01</strain>
    </source>
</reference>
<dbReference type="InterPro" id="IPR011991">
    <property type="entry name" value="ArsR-like_HTH"/>
</dbReference>
<dbReference type="Gene3D" id="1.10.10.10">
    <property type="entry name" value="Winged helix-like DNA-binding domain superfamily/Winged helix DNA-binding domain"/>
    <property type="match status" value="1"/>
</dbReference>
<protein>
    <recommendedName>
        <fullName evidence="2">HTH arsR-type domain-containing protein</fullName>
    </recommendedName>
</protein>
<feature type="domain" description="HTH arsR-type" evidence="2">
    <location>
        <begin position="119"/>
        <end position="194"/>
    </location>
</feature>
<evidence type="ECO:0000313" key="3">
    <source>
        <dbReference type="EMBL" id="KUH40590.1"/>
    </source>
</evidence>
<dbReference type="STRING" id="936756.ATE80_01570"/>
<comment type="caution">
    <text evidence="3">The sequence shown here is derived from an EMBL/GenBank/DDBJ whole genome shotgun (WGS) entry which is preliminary data.</text>
</comment>
<evidence type="ECO:0000313" key="4">
    <source>
        <dbReference type="Proteomes" id="UP000054011"/>
    </source>
</evidence>
<keyword evidence="4" id="KW-1185">Reference proteome</keyword>